<reference evidence="1 2" key="1">
    <citation type="submission" date="2019-04" db="EMBL/GenBank/DDBJ databases">
        <title>Step-wise assembly of the neonatal virome modulated by breast feeding.</title>
        <authorList>
            <person name="Liang G."/>
            <person name="Bushman F."/>
        </authorList>
    </citation>
    <scope>NUCLEOTIDE SEQUENCE [LARGE SCALE GENOMIC DNA]</scope>
    <source>
        <strain evidence="1 2">E3754</strain>
    </source>
</reference>
<proteinExistence type="predicted"/>
<sequence length="283" mass="32168">MCDVVPVSAAENNYAISTENQDLISAAIAREESNKDYLDGVIRIFNELESEESFNKSLNESLIELSKYDEEQSALLDNYMKEVSSEVQNNELQVLPENRITTRTITPANPAYATALSAYKAGILLVQRRGHWQTANYMNHAIASLYNVTWNPSWRPPTYYNRNDTWANIVDGEELVTAYYSRLKAEAFRGGRTSGSFTGSYTFNSGHLLTALRGVSYTVSYRKQANGNYWTQTKVTDIFDFKWEQNGYDGNFGVGFGNNYAYAMQRAGYIRPFKIEIVKEISR</sequence>
<dbReference type="RefSeq" id="WP_016618419.1">
    <property type="nucleotide sequence ID" value="NZ_CP159108.1"/>
</dbReference>
<organism evidence="1 2">
    <name type="scientific">Enterococcus faecalis</name>
    <name type="common">Streptococcus faecalis</name>
    <dbReference type="NCBI Taxonomy" id="1351"/>
    <lineage>
        <taxon>Bacteria</taxon>
        <taxon>Bacillati</taxon>
        <taxon>Bacillota</taxon>
        <taxon>Bacilli</taxon>
        <taxon>Lactobacillales</taxon>
        <taxon>Enterococcaceae</taxon>
        <taxon>Enterococcus</taxon>
    </lineage>
</organism>
<dbReference type="EMBL" id="WVTJ01000004">
    <property type="protein sequence ID" value="MXS51792.1"/>
    <property type="molecule type" value="Genomic_DNA"/>
</dbReference>
<gene>
    <name evidence="1" type="ORF">GTI81_03505</name>
</gene>
<dbReference type="Proteomes" id="UP000429730">
    <property type="component" value="Unassembled WGS sequence"/>
</dbReference>
<evidence type="ECO:0000313" key="1">
    <source>
        <dbReference type="EMBL" id="MXS51792.1"/>
    </source>
</evidence>
<evidence type="ECO:0000313" key="2">
    <source>
        <dbReference type="Proteomes" id="UP000429730"/>
    </source>
</evidence>
<accession>A0AAP6RG68</accession>
<name>A0AAP6RG68_ENTFL</name>
<dbReference type="AlphaFoldDB" id="A0AAP6RG68"/>
<protein>
    <submittedName>
        <fullName evidence="1">Uncharacterized protein</fullName>
    </submittedName>
</protein>
<comment type="caution">
    <text evidence="1">The sequence shown here is derived from an EMBL/GenBank/DDBJ whole genome shotgun (WGS) entry which is preliminary data.</text>
</comment>